<keyword evidence="11" id="KW-0807">Transducer</keyword>
<dbReference type="GO" id="GO:0004930">
    <property type="term" value="F:G protein-coupled receptor activity"/>
    <property type="evidence" value="ECO:0007669"/>
    <property type="project" value="UniProtKB-KW"/>
</dbReference>
<evidence type="ECO:0000256" key="1">
    <source>
        <dbReference type="ARBA" id="ARBA00004141"/>
    </source>
</evidence>
<protein>
    <recommendedName>
        <fullName evidence="13">G-protein coupled receptors family 1 profile domain-containing protein</fullName>
    </recommendedName>
</protein>
<dbReference type="Proteomes" id="UP000076420">
    <property type="component" value="Unassembled WGS sequence"/>
</dbReference>
<keyword evidence="6 12" id="KW-1133">Transmembrane helix</keyword>
<feature type="transmembrane region" description="Helical" evidence="12">
    <location>
        <begin position="175"/>
        <end position="198"/>
    </location>
</feature>
<organism evidence="14 15">
    <name type="scientific">Biomphalaria glabrata</name>
    <name type="common">Bloodfluke planorb</name>
    <name type="synonym">Freshwater snail</name>
    <dbReference type="NCBI Taxonomy" id="6526"/>
    <lineage>
        <taxon>Eukaryota</taxon>
        <taxon>Metazoa</taxon>
        <taxon>Spiralia</taxon>
        <taxon>Lophotrochozoa</taxon>
        <taxon>Mollusca</taxon>
        <taxon>Gastropoda</taxon>
        <taxon>Heterobranchia</taxon>
        <taxon>Euthyneura</taxon>
        <taxon>Panpulmonata</taxon>
        <taxon>Hygrophila</taxon>
        <taxon>Lymnaeoidea</taxon>
        <taxon>Planorbidae</taxon>
        <taxon>Biomphalaria</taxon>
    </lineage>
</organism>
<dbReference type="GO" id="GO:0007602">
    <property type="term" value="P:phototransduction"/>
    <property type="evidence" value="ECO:0007669"/>
    <property type="project" value="UniProtKB-KW"/>
</dbReference>
<keyword evidence="2" id="KW-0600">Photoreceptor protein</keyword>
<evidence type="ECO:0000259" key="13">
    <source>
        <dbReference type="PROSITE" id="PS50262"/>
    </source>
</evidence>
<evidence type="ECO:0000256" key="2">
    <source>
        <dbReference type="ARBA" id="ARBA00022543"/>
    </source>
</evidence>
<dbReference type="EnsemblMetazoa" id="BGLB028841-RA">
    <property type="protein sequence ID" value="BGLB028841-PA"/>
    <property type="gene ID" value="BGLB028841"/>
</dbReference>
<dbReference type="GO" id="GO:0016020">
    <property type="term" value="C:membrane"/>
    <property type="evidence" value="ECO:0007669"/>
    <property type="project" value="UniProtKB-SubCell"/>
</dbReference>
<dbReference type="InterPro" id="IPR000276">
    <property type="entry name" value="GPCR_Rhodpsn"/>
</dbReference>
<dbReference type="Pfam" id="PF00001">
    <property type="entry name" value="7tm_1"/>
    <property type="match status" value="1"/>
</dbReference>
<gene>
    <name evidence="14" type="primary">106068433</name>
</gene>
<feature type="transmembrane region" description="Helical" evidence="12">
    <location>
        <begin position="117"/>
        <end position="146"/>
    </location>
</feature>
<dbReference type="InterPro" id="IPR017452">
    <property type="entry name" value="GPCR_Rhodpsn_7TM"/>
</dbReference>
<evidence type="ECO:0000256" key="6">
    <source>
        <dbReference type="ARBA" id="ARBA00022989"/>
    </source>
</evidence>
<evidence type="ECO:0000256" key="5">
    <source>
        <dbReference type="ARBA" id="ARBA00022925"/>
    </source>
</evidence>
<evidence type="ECO:0000313" key="15">
    <source>
        <dbReference type="Proteomes" id="UP000076420"/>
    </source>
</evidence>
<dbReference type="VEuPathDB" id="VectorBase:BGLAX_051167"/>
<evidence type="ECO:0000256" key="4">
    <source>
        <dbReference type="ARBA" id="ARBA00022692"/>
    </source>
</evidence>
<dbReference type="InterPro" id="IPR050125">
    <property type="entry name" value="GPCR_opsins"/>
</dbReference>
<dbReference type="PROSITE" id="PS50262">
    <property type="entry name" value="G_PROTEIN_RECEP_F1_2"/>
    <property type="match status" value="1"/>
</dbReference>
<comment type="subcellular location">
    <subcellularLocation>
        <location evidence="1">Membrane</location>
        <topology evidence="1">Multi-pass membrane protein</topology>
    </subcellularLocation>
</comment>
<evidence type="ECO:0000256" key="12">
    <source>
        <dbReference type="SAM" id="Phobius"/>
    </source>
</evidence>
<proteinExistence type="predicted"/>
<dbReference type="SUPFAM" id="SSF81321">
    <property type="entry name" value="Family A G protein-coupled receptor-like"/>
    <property type="match status" value="1"/>
</dbReference>
<dbReference type="KEGG" id="bgt:106068433"/>
<keyword evidence="3" id="KW-0716">Sensory transduction</keyword>
<evidence type="ECO:0000256" key="8">
    <source>
        <dbReference type="ARBA" id="ARBA00023040"/>
    </source>
</evidence>
<reference evidence="14" key="1">
    <citation type="submission" date="2020-05" db="UniProtKB">
        <authorList>
            <consortium name="EnsemblMetazoa"/>
        </authorList>
    </citation>
    <scope>IDENTIFICATION</scope>
    <source>
        <strain evidence="14">BB02</strain>
    </source>
</reference>
<dbReference type="STRING" id="6526.A0A2C9LA30"/>
<feature type="transmembrane region" description="Helical" evidence="12">
    <location>
        <begin position="273"/>
        <end position="293"/>
    </location>
</feature>
<evidence type="ECO:0000256" key="10">
    <source>
        <dbReference type="ARBA" id="ARBA00023170"/>
    </source>
</evidence>
<dbReference type="PRINTS" id="PR00237">
    <property type="entry name" value="GPCRRHODOPSN"/>
</dbReference>
<sequence>ELTKEDTVNSLLQLSRELIKGGTVNSLLQLSRELIKRDTVNSLLQLSRELIKGGTVHSLLQLSRELTKEDTVNSLLQLSRELIKGGTVNSLLQLSRELIKGDTVNSLLQLSRELFKYVFIILLFFYTSTGTIIVTIWILSIIWSVLPLTGISSYRLEGMGTSCTFNYVDRRPPHLWYFLTLVAFNFFIPLGLIIFSYWRILISIRQIKKELKTLQGGCSITLLHRVETQAEIKTAITALFIIGTFCLAWTPYVAVAFLGLFGPEGVITPLISMFPNLLAKISTAANPILYSIGHPEVRKKMRKLLFVSHREPSWRPTSATVAHHSPAQSQICLSTHL</sequence>
<evidence type="ECO:0000256" key="11">
    <source>
        <dbReference type="ARBA" id="ARBA00023224"/>
    </source>
</evidence>
<keyword evidence="8" id="KW-0297">G-protein coupled receptor</keyword>
<evidence type="ECO:0000256" key="3">
    <source>
        <dbReference type="ARBA" id="ARBA00022606"/>
    </source>
</evidence>
<dbReference type="Gene3D" id="1.20.1070.10">
    <property type="entry name" value="Rhodopsin 7-helix transmembrane proteins"/>
    <property type="match status" value="1"/>
</dbReference>
<keyword evidence="7" id="KW-0157">Chromophore</keyword>
<feature type="domain" description="G-protein coupled receptors family 1 profile" evidence="13">
    <location>
        <begin position="132"/>
        <end position="290"/>
    </location>
</feature>
<feature type="transmembrane region" description="Helical" evidence="12">
    <location>
        <begin position="235"/>
        <end position="261"/>
    </location>
</feature>
<name>A0A2C9LA30_BIOGL</name>
<dbReference type="GO" id="GO:0009881">
    <property type="term" value="F:photoreceptor activity"/>
    <property type="evidence" value="ECO:0007669"/>
    <property type="project" value="UniProtKB-KW"/>
</dbReference>
<accession>A0A2C9LA30</accession>
<dbReference type="OrthoDB" id="10044919at2759"/>
<dbReference type="PANTHER" id="PTHR24240">
    <property type="entry name" value="OPSIN"/>
    <property type="match status" value="1"/>
</dbReference>
<dbReference type="InterPro" id="IPR027430">
    <property type="entry name" value="Retinal_BS"/>
</dbReference>
<dbReference type="PROSITE" id="PS00238">
    <property type="entry name" value="OPSIN"/>
    <property type="match status" value="1"/>
</dbReference>
<keyword evidence="9 12" id="KW-0472">Membrane</keyword>
<keyword evidence="5" id="KW-0681">Retinal protein</keyword>
<evidence type="ECO:0000256" key="9">
    <source>
        <dbReference type="ARBA" id="ARBA00023136"/>
    </source>
</evidence>
<evidence type="ECO:0000313" key="14">
    <source>
        <dbReference type="EnsemblMetazoa" id="BGLB028841-PA"/>
    </source>
</evidence>
<keyword evidence="10" id="KW-0675">Receptor</keyword>
<dbReference type="AlphaFoldDB" id="A0A2C9LA30"/>
<dbReference type="VEuPathDB" id="VectorBase:BGLB028841"/>
<evidence type="ECO:0000256" key="7">
    <source>
        <dbReference type="ARBA" id="ARBA00022991"/>
    </source>
</evidence>
<keyword evidence="4 12" id="KW-0812">Transmembrane</keyword>